<feature type="transmembrane region" description="Helical" evidence="1">
    <location>
        <begin position="227"/>
        <end position="246"/>
    </location>
</feature>
<protein>
    <submittedName>
        <fullName evidence="2">Arsenic efflux protein</fullName>
    </submittedName>
</protein>
<keyword evidence="1" id="KW-0472">Membrane</keyword>
<feature type="transmembrane region" description="Helical" evidence="1">
    <location>
        <begin position="110"/>
        <end position="129"/>
    </location>
</feature>
<evidence type="ECO:0000256" key="1">
    <source>
        <dbReference type="SAM" id="Phobius"/>
    </source>
</evidence>
<dbReference type="Proteomes" id="UP001197875">
    <property type="component" value="Unassembled WGS sequence"/>
</dbReference>
<dbReference type="RefSeq" id="WP_227614668.1">
    <property type="nucleotide sequence ID" value="NZ_JAJEPR010000006.1"/>
</dbReference>
<feature type="transmembrane region" description="Helical" evidence="1">
    <location>
        <begin position="163"/>
        <end position="183"/>
    </location>
</feature>
<keyword evidence="1" id="KW-1133">Transmembrane helix</keyword>
<proteinExistence type="predicted"/>
<evidence type="ECO:0000313" key="3">
    <source>
        <dbReference type="Proteomes" id="UP001197875"/>
    </source>
</evidence>
<sequence>MLDVLLDAVLDSLKTLPFLFGAFLLMEAAEKHYGKHMDTILKKSKWGGPLAGSILGCIPQCGFSVIASNLYAGGLITLGTLLSVYLSTSDEAIILLLADSSRGNDILKLMVTKVIIGIIAGYLVDLIFFKQRQGRNMDQICSDCHCEEETSILKPALHHTVHLFVWLLALTLILNVVMEVAGADRISAWLLGDTVFQPVLAALIGLIPNCAASVILTQLYLSGAISFASVVAGLCTGAGAGLLVLFKMNKDRKENLKVLGLLYVIAVIAGIVLELFA</sequence>
<reference evidence="2 3" key="1">
    <citation type="submission" date="2021-10" db="EMBL/GenBank/DDBJ databases">
        <title>Anaerobic single-cell dispensing facilitates the cultivation of human gut bacteria.</title>
        <authorList>
            <person name="Afrizal A."/>
        </authorList>
    </citation>
    <scope>NUCLEOTIDE SEQUENCE [LARGE SCALE GENOMIC DNA]</scope>
    <source>
        <strain evidence="2 3">CLA-AA-H277</strain>
    </source>
</reference>
<keyword evidence="3" id="KW-1185">Reference proteome</keyword>
<name>A0AAE3J666_9FIRM</name>
<dbReference type="InterPro" id="IPR021552">
    <property type="entry name" value="ArsP_2"/>
</dbReference>
<dbReference type="Pfam" id="PF11449">
    <property type="entry name" value="ArsP_2"/>
    <property type="match status" value="1"/>
</dbReference>
<dbReference type="AlphaFoldDB" id="A0AAE3J666"/>
<organism evidence="2 3">
    <name type="scientific">Fusicatenibacter faecihominis</name>
    <dbReference type="NCBI Taxonomy" id="2881276"/>
    <lineage>
        <taxon>Bacteria</taxon>
        <taxon>Bacillati</taxon>
        <taxon>Bacillota</taxon>
        <taxon>Clostridia</taxon>
        <taxon>Lachnospirales</taxon>
        <taxon>Lachnospiraceae</taxon>
        <taxon>Fusicatenibacter</taxon>
    </lineage>
</organism>
<accession>A0AAE3J666</accession>
<gene>
    <name evidence="2" type="ORF">LKD71_05565</name>
</gene>
<evidence type="ECO:0000313" key="2">
    <source>
        <dbReference type="EMBL" id="MCC2189285.1"/>
    </source>
</evidence>
<feature type="transmembrane region" description="Helical" evidence="1">
    <location>
        <begin position="195"/>
        <end position="221"/>
    </location>
</feature>
<feature type="transmembrane region" description="Helical" evidence="1">
    <location>
        <begin position="258"/>
        <end position="276"/>
    </location>
</feature>
<dbReference type="NCBIfam" id="NF037962">
    <property type="entry name" value="arsenic_eff"/>
    <property type="match status" value="1"/>
</dbReference>
<dbReference type="EMBL" id="JAJEPR010000006">
    <property type="protein sequence ID" value="MCC2189285.1"/>
    <property type="molecule type" value="Genomic_DNA"/>
</dbReference>
<comment type="caution">
    <text evidence="2">The sequence shown here is derived from an EMBL/GenBank/DDBJ whole genome shotgun (WGS) entry which is preliminary data.</text>
</comment>
<keyword evidence="1" id="KW-0812">Transmembrane</keyword>